<sequence>MAILLHVSSPITNPLTKNARKPSGFLAQVPKFQSFLVNDASSKVLPSTQIAIAPKDGVFTLPNWKSGRNDPRTREVRLNDAFLYLEYMVGKGHKPDVANATQLLYDLCKSNKLRKATRVMEMIVRSGSIPDAASYTSLVNHLCRRGMSGTQCS</sequence>
<reference evidence="2" key="2">
    <citation type="journal article" date="2024" name="Plant">
        <title>Genomic evolution and insights into agronomic trait innovations of Sesamum species.</title>
        <authorList>
            <person name="Miao H."/>
            <person name="Wang L."/>
            <person name="Qu L."/>
            <person name="Liu H."/>
            <person name="Sun Y."/>
            <person name="Le M."/>
            <person name="Wang Q."/>
            <person name="Wei S."/>
            <person name="Zheng Y."/>
            <person name="Lin W."/>
            <person name="Duan Y."/>
            <person name="Cao H."/>
            <person name="Xiong S."/>
            <person name="Wang X."/>
            <person name="Wei L."/>
            <person name="Li C."/>
            <person name="Ma Q."/>
            <person name="Ju M."/>
            <person name="Zhao R."/>
            <person name="Li G."/>
            <person name="Mu C."/>
            <person name="Tian Q."/>
            <person name="Mei H."/>
            <person name="Zhang T."/>
            <person name="Gao T."/>
            <person name="Zhang H."/>
        </authorList>
    </citation>
    <scope>NUCLEOTIDE SEQUENCE</scope>
    <source>
        <strain evidence="2">KEN1</strain>
    </source>
</reference>
<dbReference type="InterPro" id="IPR011990">
    <property type="entry name" value="TPR-like_helical_dom_sf"/>
</dbReference>
<dbReference type="AlphaFoldDB" id="A0AAW2WNT3"/>
<reference evidence="2" key="1">
    <citation type="submission" date="2020-06" db="EMBL/GenBank/DDBJ databases">
        <authorList>
            <person name="Li T."/>
            <person name="Hu X."/>
            <person name="Zhang T."/>
            <person name="Song X."/>
            <person name="Zhang H."/>
            <person name="Dai N."/>
            <person name="Sheng W."/>
            <person name="Hou X."/>
            <person name="Wei L."/>
        </authorList>
    </citation>
    <scope>NUCLEOTIDE SEQUENCE</scope>
    <source>
        <strain evidence="2">KEN1</strain>
        <tissue evidence="2">Leaf</tissue>
    </source>
</reference>
<evidence type="ECO:0000313" key="2">
    <source>
        <dbReference type="EMBL" id="KAL0443183.1"/>
    </source>
</evidence>
<evidence type="ECO:0000256" key="1">
    <source>
        <dbReference type="ARBA" id="ARBA00022737"/>
    </source>
</evidence>
<organism evidence="2">
    <name type="scientific">Sesamum latifolium</name>
    <dbReference type="NCBI Taxonomy" id="2727402"/>
    <lineage>
        <taxon>Eukaryota</taxon>
        <taxon>Viridiplantae</taxon>
        <taxon>Streptophyta</taxon>
        <taxon>Embryophyta</taxon>
        <taxon>Tracheophyta</taxon>
        <taxon>Spermatophyta</taxon>
        <taxon>Magnoliopsida</taxon>
        <taxon>eudicotyledons</taxon>
        <taxon>Gunneridae</taxon>
        <taxon>Pentapetalae</taxon>
        <taxon>asterids</taxon>
        <taxon>lamiids</taxon>
        <taxon>Lamiales</taxon>
        <taxon>Pedaliaceae</taxon>
        <taxon>Sesamum</taxon>
    </lineage>
</organism>
<dbReference type="EMBL" id="JACGWN010000007">
    <property type="protein sequence ID" value="KAL0443183.1"/>
    <property type="molecule type" value="Genomic_DNA"/>
</dbReference>
<name>A0AAW2WNT3_9LAMI</name>
<dbReference type="PANTHER" id="PTHR47942:SF16">
    <property type="entry name" value="PENTATRICOPEPTIDE REPEAT DOMAIN CONTAINING PROTEIN-RELATED"/>
    <property type="match status" value="1"/>
</dbReference>
<gene>
    <name evidence="2" type="ORF">Slati_2041000</name>
</gene>
<proteinExistence type="predicted"/>
<comment type="caution">
    <text evidence="2">The sequence shown here is derived from an EMBL/GenBank/DDBJ whole genome shotgun (WGS) entry which is preliminary data.</text>
</comment>
<dbReference type="InterPro" id="IPR051222">
    <property type="entry name" value="PPR/CCM1_RNA-binding"/>
</dbReference>
<keyword evidence="1" id="KW-0677">Repeat</keyword>
<accession>A0AAW2WNT3</accession>
<protein>
    <submittedName>
        <fullName evidence="2">Pentatricopeptide repeat-containing protein, chloroplastic</fullName>
    </submittedName>
</protein>
<dbReference type="PANTHER" id="PTHR47942">
    <property type="entry name" value="TETRATRICOPEPTIDE REPEAT (TPR)-LIKE SUPERFAMILY PROTEIN-RELATED"/>
    <property type="match status" value="1"/>
</dbReference>
<dbReference type="Gene3D" id="1.25.40.10">
    <property type="entry name" value="Tetratricopeptide repeat domain"/>
    <property type="match status" value="1"/>
</dbReference>